<feature type="non-terminal residue" evidence="2">
    <location>
        <position position="1"/>
    </location>
</feature>
<protein>
    <submittedName>
        <fullName evidence="2">Uncharacterized protein</fullName>
    </submittedName>
</protein>
<name>A0A392RME6_9FABA</name>
<keyword evidence="3" id="KW-1185">Reference proteome</keyword>
<feature type="region of interest" description="Disordered" evidence="1">
    <location>
        <begin position="1"/>
        <end position="33"/>
    </location>
</feature>
<evidence type="ECO:0000313" key="3">
    <source>
        <dbReference type="Proteomes" id="UP000265520"/>
    </source>
</evidence>
<sequence length="46" mass="4896">PDQAQPQPPNAQAHQPHDAQPEPDASFLASSEGSPLLFVSSQMQTL</sequence>
<reference evidence="2 3" key="1">
    <citation type="journal article" date="2018" name="Front. Plant Sci.">
        <title>Red Clover (Trifolium pratense) and Zigzag Clover (T. medium) - A Picture of Genomic Similarities and Differences.</title>
        <authorList>
            <person name="Dluhosova J."/>
            <person name="Istvanek J."/>
            <person name="Nedelnik J."/>
            <person name="Repkova J."/>
        </authorList>
    </citation>
    <scope>NUCLEOTIDE SEQUENCE [LARGE SCALE GENOMIC DNA]</scope>
    <source>
        <strain evidence="3">cv. 10/8</strain>
        <tissue evidence="2">Leaf</tissue>
    </source>
</reference>
<feature type="compositionally biased region" description="Low complexity" evidence="1">
    <location>
        <begin position="1"/>
        <end position="14"/>
    </location>
</feature>
<evidence type="ECO:0000256" key="1">
    <source>
        <dbReference type="SAM" id="MobiDB-lite"/>
    </source>
</evidence>
<evidence type="ECO:0000313" key="2">
    <source>
        <dbReference type="EMBL" id="MCI37479.1"/>
    </source>
</evidence>
<comment type="caution">
    <text evidence="2">The sequence shown here is derived from an EMBL/GenBank/DDBJ whole genome shotgun (WGS) entry which is preliminary data.</text>
</comment>
<organism evidence="2 3">
    <name type="scientific">Trifolium medium</name>
    <dbReference type="NCBI Taxonomy" id="97028"/>
    <lineage>
        <taxon>Eukaryota</taxon>
        <taxon>Viridiplantae</taxon>
        <taxon>Streptophyta</taxon>
        <taxon>Embryophyta</taxon>
        <taxon>Tracheophyta</taxon>
        <taxon>Spermatophyta</taxon>
        <taxon>Magnoliopsida</taxon>
        <taxon>eudicotyledons</taxon>
        <taxon>Gunneridae</taxon>
        <taxon>Pentapetalae</taxon>
        <taxon>rosids</taxon>
        <taxon>fabids</taxon>
        <taxon>Fabales</taxon>
        <taxon>Fabaceae</taxon>
        <taxon>Papilionoideae</taxon>
        <taxon>50 kb inversion clade</taxon>
        <taxon>NPAAA clade</taxon>
        <taxon>Hologalegina</taxon>
        <taxon>IRL clade</taxon>
        <taxon>Trifolieae</taxon>
        <taxon>Trifolium</taxon>
    </lineage>
</organism>
<accession>A0A392RME6</accession>
<dbReference type="EMBL" id="LXQA010245059">
    <property type="protein sequence ID" value="MCI37479.1"/>
    <property type="molecule type" value="Genomic_DNA"/>
</dbReference>
<proteinExistence type="predicted"/>
<dbReference type="AlphaFoldDB" id="A0A392RME6"/>
<dbReference type="Proteomes" id="UP000265520">
    <property type="component" value="Unassembled WGS sequence"/>
</dbReference>